<dbReference type="GO" id="GO:0008270">
    <property type="term" value="F:zinc ion binding"/>
    <property type="evidence" value="ECO:0007669"/>
    <property type="project" value="UniProtKB-UniRule"/>
</dbReference>
<dbReference type="EC" id="3.4.24.-" evidence="12"/>
<dbReference type="Gene3D" id="3.30.2010.10">
    <property type="entry name" value="Metalloproteases ('zincins'), catalytic domain"/>
    <property type="match status" value="1"/>
</dbReference>
<dbReference type="KEGG" id="dpb:BABL1_gene_803"/>
<name>V6DJL8_9BACT</name>
<evidence type="ECO:0000256" key="8">
    <source>
        <dbReference type="ARBA" id="ARBA00022833"/>
    </source>
</evidence>
<accession>V6DJL8</accession>
<evidence type="ECO:0000256" key="6">
    <source>
        <dbReference type="ARBA" id="ARBA00022723"/>
    </source>
</evidence>
<keyword evidence="4 12" id="KW-0645">Protease</keyword>
<dbReference type="OrthoDB" id="15218at2"/>
<dbReference type="PANTHER" id="PTHR43221:SF1">
    <property type="entry name" value="PROTEASE HTPX"/>
    <property type="match status" value="1"/>
</dbReference>
<evidence type="ECO:0000256" key="1">
    <source>
        <dbReference type="ARBA" id="ARBA00004651"/>
    </source>
</evidence>
<dbReference type="CDD" id="cd07336">
    <property type="entry name" value="M48B_HtpX_like"/>
    <property type="match status" value="1"/>
</dbReference>
<evidence type="ECO:0000256" key="5">
    <source>
        <dbReference type="ARBA" id="ARBA00022692"/>
    </source>
</evidence>
<comment type="cofactor">
    <cofactor evidence="12">
        <name>Zn(2+)</name>
        <dbReference type="ChEBI" id="CHEBI:29105"/>
    </cofactor>
    <text evidence="12">Binds 1 zinc ion per subunit.</text>
</comment>
<dbReference type="InterPro" id="IPR001915">
    <property type="entry name" value="Peptidase_M48"/>
</dbReference>
<dbReference type="HOGENOM" id="CLU_042266_3_0_7"/>
<dbReference type="GO" id="GO:0005886">
    <property type="term" value="C:plasma membrane"/>
    <property type="evidence" value="ECO:0007669"/>
    <property type="project" value="UniProtKB-SubCell"/>
</dbReference>
<evidence type="ECO:0000256" key="11">
    <source>
        <dbReference type="ARBA" id="ARBA00023136"/>
    </source>
</evidence>
<evidence type="ECO:0000256" key="12">
    <source>
        <dbReference type="HAMAP-Rule" id="MF_00188"/>
    </source>
</evidence>
<sequence length="297" mass="32957">MWFNQLKTIVFLATLTGMLMLIGGLFGGTQGVITSFIMALFMNGISYFYSDKIVLNMYRAKVLDKSRYGFIYDMVQDIANKANIPMPKLWLVDTPMANAFATGRDPKNASVAVTSGILGLLDQRELRGVLAHEISHIQNRDILIGTIAATIAGAIGFLANMAQRMAFWSSMSNNDRDRRNNPSVISLFLVSILMPIAATLVRLAISRSREYLADEHGAELSHDPLALASALEKLNAHIADAHLKENNGMQVATSHLFIVYPFLPKGFTALFSTHPSLQKRVAHLRKIYQDMQIGDQR</sequence>
<evidence type="ECO:0000259" key="13">
    <source>
        <dbReference type="Pfam" id="PF01435"/>
    </source>
</evidence>
<dbReference type="GO" id="GO:0006508">
    <property type="term" value="P:proteolysis"/>
    <property type="evidence" value="ECO:0007669"/>
    <property type="project" value="UniProtKB-KW"/>
</dbReference>
<evidence type="ECO:0000256" key="9">
    <source>
        <dbReference type="ARBA" id="ARBA00022989"/>
    </source>
</evidence>
<feature type="binding site" evidence="12">
    <location>
        <position position="210"/>
    </location>
    <ligand>
        <name>Zn(2+)</name>
        <dbReference type="ChEBI" id="CHEBI:29105"/>
        <note>catalytic</note>
    </ligand>
</feature>
<comment type="subcellular location">
    <subcellularLocation>
        <location evidence="1 12">Cell membrane</location>
        <topology evidence="1 12">Multi-pass membrane protein</topology>
    </subcellularLocation>
</comment>
<dbReference type="STRING" id="673862.BABL1_gene_803"/>
<keyword evidence="15" id="KW-1185">Reference proteome</keyword>
<dbReference type="InterPro" id="IPR050083">
    <property type="entry name" value="HtpX_protease"/>
</dbReference>
<evidence type="ECO:0000256" key="7">
    <source>
        <dbReference type="ARBA" id="ARBA00022801"/>
    </source>
</evidence>
<protein>
    <recommendedName>
        <fullName evidence="12">Protease HtpX homolog</fullName>
        <ecNumber evidence="12">3.4.24.-</ecNumber>
    </recommendedName>
</protein>
<keyword evidence="14" id="KW-0346">Stress response</keyword>
<gene>
    <name evidence="12 14" type="primary">htpX</name>
    <name evidence="14" type="ORF">BABL1_gene_803</name>
</gene>
<feature type="transmembrane region" description="Helical" evidence="12">
    <location>
        <begin position="183"/>
        <end position="205"/>
    </location>
</feature>
<dbReference type="HAMAP" id="MF_00188">
    <property type="entry name" value="Pept_M48_protease_HtpX"/>
    <property type="match status" value="1"/>
</dbReference>
<dbReference type="Pfam" id="PF01435">
    <property type="entry name" value="Peptidase_M48"/>
    <property type="match status" value="1"/>
</dbReference>
<keyword evidence="3 12" id="KW-1003">Cell membrane</keyword>
<keyword evidence="6 12" id="KW-0479">Metal-binding</keyword>
<dbReference type="Proteomes" id="UP000018769">
    <property type="component" value="Chromosome I"/>
</dbReference>
<keyword evidence="7 12" id="KW-0378">Hydrolase</keyword>
<keyword evidence="8 12" id="KW-0862">Zinc</keyword>
<feature type="active site" evidence="12">
    <location>
        <position position="133"/>
    </location>
</feature>
<evidence type="ECO:0000256" key="3">
    <source>
        <dbReference type="ARBA" id="ARBA00022475"/>
    </source>
</evidence>
<keyword evidence="9 12" id="KW-1133">Transmembrane helix</keyword>
<dbReference type="RefSeq" id="WP_023793109.1">
    <property type="nucleotide sequence ID" value="NC_023003.1"/>
</dbReference>
<reference evidence="14 15" key="1">
    <citation type="journal article" date="2015" name="Biol. Direct">
        <title>Babela massiliensis, a representative of a widespread bacterial phylum with unusual adaptations to parasitism in amoebae.</title>
        <authorList>
            <person name="Pagnier I."/>
            <person name="Yutin N."/>
            <person name="Croce O."/>
            <person name="Makarova K.S."/>
            <person name="Wolf Y.I."/>
            <person name="Benamar S."/>
            <person name="Raoult D."/>
            <person name="Koonin E.V."/>
            <person name="La Scola B."/>
        </authorList>
    </citation>
    <scope>NUCLEOTIDE SEQUENCE [LARGE SCALE GENOMIC DNA]</scope>
    <source>
        <strain evidence="15">BABL1</strain>
    </source>
</reference>
<proteinExistence type="inferred from homology"/>
<dbReference type="EMBL" id="HG793133">
    <property type="protein sequence ID" value="CDK31088.1"/>
    <property type="molecule type" value="Genomic_DNA"/>
</dbReference>
<dbReference type="AlphaFoldDB" id="V6DJL8"/>
<dbReference type="InterPro" id="IPR022919">
    <property type="entry name" value="Pept_M48_protease_HtpX"/>
</dbReference>
<dbReference type="GO" id="GO:0004222">
    <property type="term" value="F:metalloendopeptidase activity"/>
    <property type="evidence" value="ECO:0007669"/>
    <property type="project" value="UniProtKB-UniRule"/>
</dbReference>
<feature type="domain" description="Peptidase M48" evidence="13">
    <location>
        <begin position="73"/>
        <end position="287"/>
    </location>
</feature>
<feature type="binding site" evidence="12">
    <location>
        <position position="136"/>
    </location>
    <ligand>
        <name>Zn(2+)</name>
        <dbReference type="ChEBI" id="CHEBI:29105"/>
        <note>catalytic</note>
    </ligand>
</feature>
<keyword evidence="5 12" id="KW-0812">Transmembrane</keyword>
<evidence type="ECO:0000256" key="10">
    <source>
        <dbReference type="ARBA" id="ARBA00023049"/>
    </source>
</evidence>
<evidence type="ECO:0000256" key="2">
    <source>
        <dbReference type="ARBA" id="ARBA00009779"/>
    </source>
</evidence>
<dbReference type="eggNOG" id="COG0501">
    <property type="taxonomic scope" value="Bacteria"/>
</dbReference>
<keyword evidence="11 12" id="KW-0472">Membrane</keyword>
<dbReference type="PANTHER" id="PTHR43221">
    <property type="entry name" value="PROTEASE HTPX"/>
    <property type="match status" value="1"/>
</dbReference>
<evidence type="ECO:0000313" key="14">
    <source>
        <dbReference type="EMBL" id="CDK31088.1"/>
    </source>
</evidence>
<feature type="transmembrane region" description="Helical" evidence="12">
    <location>
        <begin position="142"/>
        <end position="163"/>
    </location>
</feature>
<organism evidence="14 15">
    <name type="scientific">Candidatus Babela massiliensis</name>
    <dbReference type="NCBI Taxonomy" id="673862"/>
    <lineage>
        <taxon>Bacteria</taxon>
        <taxon>Candidatus Babelota</taxon>
        <taxon>Candidatus Babeliae</taxon>
        <taxon>Candidatus Babeliales</taxon>
        <taxon>Candidatus Babeliaceae</taxon>
        <taxon>Candidatus Babela</taxon>
    </lineage>
</organism>
<evidence type="ECO:0000313" key="15">
    <source>
        <dbReference type="Proteomes" id="UP000018769"/>
    </source>
</evidence>
<feature type="binding site" evidence="12">
    <location>
        <position position="132"/>
    </location>
    <ligand>
        <name>Zn(2+)</name>
        <dbReference type="ChEBI" id="CHEBI:29105"/>
        <note>catalytic</note>
    </ligand>
</feature>
<keyword evidence="10 12" id="KW-0482">Metalloprotease</keyword>
<feature type="transmembrane region" description="Helical" evidence="12">
    <location>
        <begin position="32"/>
        <end position="49"/>
    </location>
</feature>
<comment type="similarity">
    <text evidence="2 12">Belongs to the peptidase M48B family.</text>
</comment>
<evidence type="ECO:0000256" key="4">
    <source>
        <dbReference type="ARBA" id="ARBA00022670"/>
    </source>
</evidence>
<dbReference type="PATRIC" id="fig|673862.3.peg.979"/>
<feature type="transmembrane region" description="Helical" evidence="12">
    <location>
        <begin position="9"/>
        <end position="26"/>
    </location>
</feature>